<keyword evidence="2" id="KW-1185">Reference proteome</keyword>
<accession>S7TNM2</accession>
<name>S7TNM2_DESML</name>
<organism evidence="1 2">
    <name type="scientific">Desulfococcus multivorans DSM 2059</name>
    <dbReference type="NCBI Taxonomy" id="1121405"/>
    <lineage>
        <taxon>Bacteria</taxon>
        <taxon>Pseudomonadati</taxon>
        <taxon>Thermodesulfobacteriota</taxon>
        <taxon>Desulfobacteria</taxon>
        <taxon>Desulfobacterales</taxon>
        <taxon>Desulfococcaceae</taxon>
        <taxon>Desulfococcus</taxon>
    </lineage>
</organism>
<protein>
    <submittedName>
        <fullName evidence="1">Uncharacterized protein</fullName>
    </submittedName>
</protein>
<dbReference type="AlphaFoldDB" id="S7TNM2"/>
<evidence type="ECO:0000313" key="2">
    <source>
        <dbReference type="Proteomes" id="UP000014977"/>
    </source>
</evidence>
<reference evidence="1 2" key="1">
    <citation type="journal article" date="2013" name="Genome Announc.">
        <title>Draft genome sequences for three mercury-methylating, sulfate-reducing bacteria.</title>
        <authorList>
            <person name="Brown S.D."/>
            <person name="Hurt R.A.Jr."/>
            <person name="Gilmour C.C."/>
            <person name="Elias D.A."/>
        </authorList>
    </citation>
    <scope>NUCLEOTIDE SEQUENCE [LARGE SCALE GENOMIC DNA]</scope>
    <source>
        <strain evidence="1 2">DSM 2059</strain>
    </source>
</reference>
<sequence>MITGTPVPNPARTRGRSRIHLSLLPSGFFIRLKGCSDHGRAVLTSRSAQICGCVWVQYLLSALIHDS</sequence>
<evidence type="ECO:0000313" key="1">
    <source>
        <dbReference type="EMBL" id="EPR38762.1"/>
    </source>
</evidence>
<gene>
    <name evidence="1" type="ORF">dsmv_0172</name>
</gene>
<dbReference type="EMBL" id="ATHJ01000094">
    <property type="protein sequence ID" value="EPR38762.1"/>
    <property type="molecule type" value="Genomic_DNA"/>
</dbReference>
<comment type="caution">
    <text evidence="1">The sequence shown here is derived from an EMBL/GenBank/DDBJ whole genome shotgun (WGS) entry which is preliminary data.</text>
</comment>
<dbReference type="Proteomes" id="UP000014977">
    <property type="component" value="Unassembled WGS sequence"/>
</dbReference>
<proteinExistence type="predicted"/>